<name>A0A2S7XAZ1_9GAMM</name>
<organism evidence="2 3">
    <name type="scientific">Aliivibrio sifiae</name>
    <dbReference type="NCBI Taxonomy" id="566293"/>
    <lineage>
        <taxon>Bacteria</taxon>
        <taxon>Pseudomonadati</taxon>
        <taxon>Pseudomonadota</taxon>
        <taxon>Gammaproteobacteria</taxon>
        <taxon>Vibrionales</taxon>
        <taxon>Vibrionaceae</taxon>
        <taxon>Aliivibrio</taxon>
    </lineage>
</organism>
<dbReference type="Pfam" id="PF16732">
    <property type="entry name" value="ComP_DUS"/>
    <property type="match status" value="1"/>
</dbReference>
<protein>
    <submittedName>
        <fullName evidence="2">Pilin</fullName>
    </submittedName>
</protein>
<dbReference type="AlphaFoldDB" id="A0A2S7XAZ1"/>
<proteinExistence type="predicted"/>
<evidence type="ECO:0000313" key="2">
    <source>
        <dbReference type="EMBL" id="PQJ88437.1"/>
    </source>
</evidence>
<sequence>MIRIFSQVKTYKFHHGVTLVELLIVTSIIAVLSTIAYPSYTSYVLKSYRTEALEALTKTQLHIESLYSTRTESTSKEKYQALLELTINKSNGSCLQEHICKVDDNRYLLSYNLTNSGMNIYTLTATPQPDLGQNNDRCGILTLNAGGVGLGNSSGCW</sequence>
<dbReference type="InterPro" id="IPR045584">
    <property type="entry name" value="Pilin-like"/>
</dbReference>
<dbReference type="EMBL" id="MSCO01000001">
    <property type="protein sequence ID" value="PQJ88437.1"/>
    <property type="molecule type" value="Genomic_DNA"/>
</dbReference>
<feature type="transmembrane region" description="Helical" evidence="1">
    <location>
        <begin position="20"/>
        <end position="40"/>
    </location>
</feature>
<comment type="caution">
    <text evidence="2">The sequence shown here is derived from an EMBL/GenBank/DDBJ whole genome shotgun (WGS) entry which is preliminary data.</text>
</comment>
<reference evidence="2 3" key="1">
    <citation type="submission" date="2016-12" db="EMBL/GenBank/DDBJ databases">
        <title>Diversity of luminous bacteria.</title>
        <authorList>
            <person name="Yoshizawa S."/>
            <person name="Kogure K."/>
        </authorList>
    </citation>
    <scope>NUCLEOTIDE SEQUENCE [LARGE SCALE GENOMIC DNA]</scope>
    <source>
        <strain evidence="2 3">ATCC 33715</strain>
    </source>
</reference>
<dbReference type="OrthoDB" id="5906095at2"/>
<keyword evidence="1" id="KW-0812">Transmembrane</keyword>
<dbReference type="NCBIfam" id="TIGR02532">
    <property type="entry name" value="IV_pilin_GFxxxE"/>
    <property type="match status" value="1"/>
</dbReference>
<dbReference type="Proteomes" id="UP000239263">
    <property type="component" value="Unassembled WGS sequence"/>
</dbReference>
<dbReference type="PROSITE" id="PS00409">
    <property type="entry name" value="PROKAR_NTER_METHYL"/>
    <property type="match status" value="1"/>
</dbReference>
<accession>A0A2S7XAZ1</accession>
<evidence type="ECO:0000313" key="3">
    <source>
        <dbReference type="Proteomes" id="UP000239263"/>
    </source>
</evidence>
<dbReference type="SUPFAM" id="SSF54523">
    <property type="entry name" value="Pili subunits"/>
    <property type="match status" value="1"/>
</dbReference>
<dbReference type="Pfam" id="PF07963">
    <property type="entry name" value="N_methyl"/>
    <property type="match status" value="1"/>
</dbReference>
<dbReference type="InterPro" id="IPR012902">
    <property type="entry name" value="N_methyl_site"/>
</dbReference>
<dbReference type="RefSeq" id="WP_105054091.1">
    <property type="nucleotide sequence ID" value="NZ_CAWNRT010000001.1"/>
</dbReference>
<gene>
    <name evidence="2" type="ORF">BTO22_02130</name>
</gene>
<dbReference type="GO" id="GO:0043683">
    <property type="term" value="P:type IV pilus assembly"/>
    <property type="evidence" value="ECO:0007669"/>
    <property type="project" value="InterPro"/>
</dbReference>
<dbReference type="InterPro" id="IPR031982">
    <property type="entry name" value="PilE-like"/>
</dbReference>
<keyword evidence="1" id="KW-1133">Transmembrane helix</keyword>
<evidence type="ECO:0000256" key="1">
    <source>
        <dbReference type="SAM" id="Phobius"/>
    </source>
</evidence>
<dbReference type="Gene3D" id="3.30.700.10">
    <property type="entry name" value="Glycoprotein, Type 4 Pilin"/>
    <property type="match status" value="1"/>
</dbReference>
<keyword evidence="1" id="KW-0472">Membrane</keyword>